<dbReference type="SUPFAM" id="SSF46689">
    <property type="entry name" value="Homeodomain-like"/>
    <property type="match status" value="1"/>
</dbReference>
<evidence type="ECO:0000313" key="3">
    <source>
        <dbReference type="Proteomes" id="UP001165427"/>
    </source>
</evidence>
<dbReference type="InterPro" id="IPR009057">
    <property type="entry name" value="Homeodomain-like_sf"/>
</dbReference>
<gene>
    <name evidence="2" type="ORF">MRX98_21840</name>
</gene>
<sequence length="118" mass="13248">MDAAAELAADIGAVAACDALDVARSSFYRHKQRNDGAACPCPSNRRSPLALSTEEKERVMDLLYSEPFVDMAPHQIHARLLDQGLYLCSVRTMYRLLAAEHGHVKERRRHVQRPAYAK</sequence>
<dbReference type="EMBL" id="JALJRB010000087">
    <property type="protein sequence ID" value="MCJ8503231.1"/>
    <property type="molecule type" value="Genomic_DNA"/>
</dbReference>
<name>A0AA41R923_9BACT</name>
<comment type="caution">
    <text evidence="2">The sequence shown here is derived from an EMBL/GenBank/DDBJ whole genome shotgun (WGS) entry which is preliminary data.</text>
</comment>
<reference evidence="2" key="1">
    <citation type="submission" date="2022-04" db="EMBL/GenBank/DDBJ databases">
        <title>Desulfatitalea alkaliphila sp. nov., a novel anaerobic sulfate-reducing bacterium isolated from terrestrial mud volcano, Taman Peninsula, Russia.</title>
        <authorList>
            <person name="Khomyakova M.A."/>
            <person name="Merkel A.Y."/>
            <person name="Slobodkin A.I."/>
        </authorList>
    </citation>
    <scope>NUCLEOTIDE SEQUENCE</scope>
    <source>
        <strain evidence="2">M08but</strain>
    </source>
</reference>
<accession>A0AA41R923</accession>
<evidence type="ECO:0000256" key="1">
    <source>
        <dbReference type="SAM" id="MobiDB-lite"/>
    </source>
</evidence>
<protein>
    <submittedName>
        <fullName evidence="2">IS3 family transposase</fullName>
    </submittedName>
</protein>
<feature type="non-terminal residue" evidence="2">
    <location>
        <position position="118"/>
    </location>
</feature>
<evidence type="ECO:0000313" key="2">
    <source>
        <dbReference type="EMBL" id="MCJ8503231.1"/>
    </source>
</evidence>
<feature type="region of interest" description="Disordered" evidence="1">
    <location>
        <begin position="33"/>
        <end position="52"/>
    </location>
</feature>
<proteinExistence type="predicted"/>
<keyword evidence="3" id="KW-1185">Reference proteome</keyword>
<dbReference type="Proteomes" id="UP001165427">
    <property type="component" value="Unassembled WGS sequence"/>
</dbReference>
<organism evidence="2 3">
    <name type="scientific">Desulfatitalea alkaliphila</name>
    <dbReference type="NCBI Taxonomy" id="2929485"/>
    <lineage>
        <taxon>Bacteria</taxon>
        <taxon>Pseudomonadati</taxon>
        <taxon>Thermodesulfobacteriota</taxon>
        <taxon>Desulfobacteria</taxon>
        <taxon>Desulfobacterales</taxon>
        <taxon>Desulfosarcinaceae</taxon>
        <taxon>Desulfatitalea</taxon>
    </lineage>
</organism>
<dbReference type="AlphaFoldDB" id="A0AA41R923"/>